<dbReference type="AlphaFoldDB" id="A0A9N9WNC9"/>
<organism evidence="1 2">
    <name type="scientific">Chironomus riparius</name>
    <dbReference type="NCBI Taxonomy" id="315576"/>
    <lineage>
        <taxon>Eukaryota</taxon>
        <taxon>Metazoa</taxon>
        <taxon>Ecdysozoa</taxon>
        <taxon>Arthropoda</taxon>
        <taxon>Hexapoda</taxon>
        <taxon>Insecta</taxon>
        <taxon>Pterygota</taxon>
        <taxon>Neoptera</taxon>
        <taxon>Endopterygota</taxon>
        <taxon>Diptera</taxon>
        <taxon>Nematocera</taxon>
        <taxon>Chironomoidea</taxon>
        <taxon>Chironomidae</taxon>
        <taxon>Chironominae</taxon>
        <taxon>Chironomus</taxon>
    </lineage>
</organism>
<reference evidence="1" key="2">
    <citation type="submission" date="2022-10" db="EMBL/GenBank/DDBJ databases">
        <authorList>
            <consortium name="ENA_rothamsted_submissions"/>
            <consortium name="culmorum"/>
            <person name="King R."/>
        </authorList>
    </citation>
    <scope>NUCLEOTIDE SEQUENCE</scope>
</reference>
<gene>
    <name evidence="1" type="ORF">CHIRRI_LOCUS2430</name>
</gene>
<dbReference type="Proteomes" id="UP001153620">
    <property type="component" value="Chromosome 1"/>
</dbReference>
<keyword evidence="2" id="KW-1185">Reference proteome</keyword>
<sequence>MQCRQTIFLNIYTTHASRRSNFIKQKSGKEYKGSRRPKITQTFNSVENEDIIKSATQTEESLLKIFDDNENKDEQFSEDFGITSKIAYNYNNKVITENSEFEITNEKARLSLNKKIDVNREEN</sequence>
<reference evidence="1" key="1">
    <citation type="submission" date="2022-01" db="EMBL/GenBank/DDBJ databases">
        <authorList>
            <person name="King R."/>
        </authorList>
    </citation>
    <scope>NUCLEOTIDE SEQUENCE</scope>
</reference>
<proteinExistence type="predicted"/>
<name>A0A9N9WNC9_9DIPT</name>
<accession>A0A9N9WNC9</accession>
<protein>
    <submittedName>
        <fullName evidence="1">Uncharacterized protein</fullName>
    </submittedName>
</protein>
<evidence type="ECO:0000313" key="1">
    <source>
        <dbReference type="EMBL" id="CAG9799463.1"/>
    </source>
</evidence>
<evidence type="ECO:0000313" key="2">
    <source>
        <dbReference type="Proteomes" id="UP001153620"/>
    </source>
</evidence>
<dbReference type="EMBL" id="OU895877">
    <property type="protein sequence ID" value="CAG9799463.1"/>
    <property type="molecule type" value="Genomic_DNA"/>
</dbReference>